<dbReference type="Gene3D" id="3.90.550.10">
    <property type="entry name" value="Spore Coat Polysaccharide Biosynthesis Protein SpsA, Chain A"/>
    <property type="match status" value="1"/>
</dbReference>
<dbReference type="InterPro" id="IPR001173">
    <property type="entry name" value="Glyco_trans_2-like"/>
</dbReference>
<evidence type="ECO:0000313" key="3">
    <source>
        <dbReference type="Proteomes" id="UP000272117"/>
    </source>
</evidence>
<dbReference type="OrthoDB" id="9815829at2"/>
<keyword evidence="3" id="KW-1185">Reference proteome</keyword>
<reference evidence="2 3" key="1">
    <citation type="submission" date="2018-11" db="EMBL/GenBank/DDBJ databases">
        <title>Rufibacter latericius sp. nov., isolated from water in Baiyang Lake.</title>
        <authorList>
            <person name="Yang Y."/>
        </authorList>
    </citation>
    <scope>NUCLEOTIDE SEQUENCE [LARGE SCALE GENOMIC DNA]</scope>
    <source>
        <strain evidence="2 3">R-22-1c-1</strain>
    </source>
</reference>
<evidence type="ECO:0000259" key="1">
    <source>
        <dbReference type="Pfam" id="PF00535"/>
    </source>
</evidence>
<dbReference type="SUPFAM" id="SSF53448">
    <property type="entry name" value="Nucleotide-diphospho-sugar transferases"/>
    <property type="match status" value="1"/>
</dbReference>
<dbReference type="PANTHER" id="PTHR22916">
    <property type="entry name" value="GLYCOSYLTRANSFERASE"/>
    <property type="match status" value="1"/>
</dbReference>
<name>A0A3M9MVU1_9BACT</name>
<gene>
    <name evidence="2" type="ORF">EFB08_07395</name>
</gene>
<dbReference type="PANTHER" id="PTHR22916:SF3">
    <property type="entry name" value="UDP-GLCNAC:BETAGAL BETA-1,3-N-ACETYLGLUCOSAMINYLTRANSFERASE-LIKE PROTEIN 1"/>
    <property type="match status" value="1"/>
</dbReference>
<evidence type="ECO:0000313" key="2">
    <source>
        <dbReference type="EMBL" id="RNI29237.1"/>
    </source>
</evidence>
<keyword evidence="2" id="KW-0808">Transferase</keyword>
<proteinExistence type="predicted"/>
<comment type="caution">
    <text evidence="2">The sequence shown here is derived from an EMBL/GenBank/DDBJ whole genome shotgun (WGS) entry which is preliminary data.</text>
</comment>
<dbReference type="Proteomes" id="UP000272117">
    <property type="component" value="Unassembled WGS sequence"/>
</dbReference>
<organism evidence="2 3">
    <name type="scientific">Rufibacter latericius</name>
    <dbReference type="NCBI Taxonomy" id="2487040"/>
    <lineage>
        <taxon>Bacteria</taxon>
        <taxon>Pseudomonadati</taxon>
        <taxon>Bacteroidota</taxon>
        <taxon>Cytophagia</taxon>
        <taxon>Cytophagales</taxon>
        <taxon>Hymenobacteraceae</taxon>
        <taxon>Rufibacter</taxon>
    </lineage>
</organism>
<dbReference type="AlphaFoldDB" id="A0A3M9MVU1"/>
<sequence length="277" mass="31435">MFEPSYPVLNPEVDVCVLIPCYNNLGGLLKSLQSISYPLDKLCVVVVDDGSSIKVQEELLPSFNETGFRIYVVRLPHNQGITKALNAGLQWISNHLKPRYIARLDCGDTCQKERFYKQVTFLDQNPGVGLLGTWCIFQNPDAGFKYTYTTPTSHAEIISEMYFRNVFIHPTVMFRAELIKVTGGYSLDYPFVEDYALFFEMLHKTNGAILDEFLVICELNPNGISMSNRRQQLQGRQKVVSVYGSNSLKKLLGTCKLLGMRIIPYKLVLLLKNKVSK</sequence>
<feature type="domain" description="Glycosyltransferase 2-like" evidence="1">
    <location>
        <begin position="16"/>
        <end position="152"/>
    </location>
</feature>
<dbReference type="InterPro" id="IPR029044">
    <property type="entry name" value="Nucleotide-diphossugar_trans"/>
</dbReference>
<dbReference type="Pfam" id="PF00535">
    <property type="entry name" value="Glycos_transf_2"/>
    <property type="match status" value="1"/>
</dbReference>
<dbReference type="EMBL" id="RJJD01000003">
    <property type="protein sequence ID" value="RNI29237.1"/>
    <property type="molecule type" value="Genomic_DNA"/>
</dbReference>
<protein>
    <submittedName>
        <fullName evidence="2">Glycosyltransferase</fullName>
    </submittedName>
</protein>
<dbReference type="GO" id="GO:0016758">
    <property type="term" value="F:hexosyltransferase activity"/>
    <property type="evidence" value="ECO:0007669"/>
    <property type="project" value="UniProtKB-ARBA"/>
</dbReference>
<accession>A0A3M9MVU1</accession>